<dbReference type="PANTHER" id="PTHR43074:SF1">
    <property type="entry name" value="BETA-KETOACYL SYNTHASE FAMILY PROTEIN-RELATED"/>
    <property type="match status" value="1"/>
</dbReference>
<evidence type="ECO:0000313" key="1">
    <source>
        <dbReference type="EMBL" id="SES00260.1"/>
    </source>
</evidence>
<evidence type="ECO:0000313" key="2">
    <source>
        <dbReference type="Proteomes" id="UP000199352"/>
    </source>
</evidence>
<dbReference type="InterPro" id="IPR052568">
    <property type="entry name" value="PKS-FAS_Synthase"/>
</dbReference>
<dbReference type="SUPFAM" id="SSF52151">
    <property type="entry name" value="FabD/lysophospholipase-like"/>
    <property type="match status" value="1"/>
</dbReference>
<dbReference type="Gene3D" id="3.40.366.10">
    <property type="entry name" value="Malonyl-Coenzyme A Acyl Carrier Protein, domain 2"/>
    <property type="match status" value="1"/>
</dbReference>
<name>A0A1H9TSH9_9PSEU</name>
<gene>
    <name evidence="1" type="ORF">SAMN05216188_11951</name>
</gene>
<dbReference type="STRING" id="402600.SAMN05216188_11951"/>
<evidence type="ECO:0008006" key="3">
    <source>
        <dbReference type="Google" id="ProtNLM"/>
    </source>
</evidence>
<dbReference type="GO" id="GO:0016740">
    <property type="term" value="F:transferase activity"/>
    <property type="evidence" value="ECO:0007669"/>
    <property type="project" value="InterPro"/>
</dbReference>
<proteinExistence type="predicted"/>
<protein>
    <recommendedName>
        <fullName evidence="3">[acyl-carrier-protein] S-malonyltransferase</fullName>
    </recommendedName>
</protein>
<dbReference type="AlphaFoldDB" id="A0A1H9TSH9"/>
<dbReference type="Proteomes" id="UP000199352">
    <property type="component" value="Unassembled WGS sequence"/>
</dbReference>
<organism evidence="1 2">
    <name type="scientific">Lentzea xinjiangensis</name>
    <dbReference type="NCBI Taxonomy" id="402600"/>
    <lineage>
        <taxon>Bacteria</taxon>
        <taxon>Bacillati</taxon>
        <taxon>Actinomycetota</taxon>
        <taxon>Actinomycetes</taxon>
        <taxon>Pseudonocardiales</taxon>
        <taxon>Pseudonocardiaceae</taxon>
        <taxon>Lentzea</taxon>
    </lineage>
</organism>
<sequence>MSAAFRSPLVQDAAGPLHSYLRELEFTAPKVPVYANSDAAVYPAASAGIAERIARQPVSPVRFADQVTLMYDDGVRTFVEVGPGSVLTGLVRANLGHREHTAIALDQQGKNGLTALHDGIARRFPGVCR</sequence>
<dbReference type="PANTHER" id="PTHR43074">
    <property type="entry name" value="OMEGA-3 POLYUNSATURATED FATTY ACID SYNTHASE PFAB-RELATED"/>
    <property type="match status" value="1"/>
</dbReference>
<dbReference type="EMBL" id="FOFR01000019">
    <property type="protein sequence ID" value="SES00260.1"/>
    <property type="molecule type" value="Genomic_DNA"/>
</dbReference>
<accession>A0A1H9TSH9</accession>
<dbReference type="OrthoDB" id="9778690at2"/>
<dbReference type="InterPro" id="IPR016035">
    <property type="entry name" value="Acyl_Trfase/lysoPLipase"/>
</dbReference>
<dbReference type="RefSeq" id="WP_089957808.1">
    <property type="nucleotide sequence ID" value="NZ_FOFR01000019.1"/>
</dbReference>
<dbReference type="InterPro" id="IPR001227">
    <property type="entry name" value="Ac_transferase_dom_sf"/>
</dbReference>
<keyword evidence="2" id="KW-1185">Reference proteome</keyword>
<reference evidence="2" key="1">
    <citation type="submission" date="2016-10" db="EMBL/GenBank/DDBJ databases">
        <authorList>
            <person name="Varghese N."/>
            <person name="Submissions S."/>
        </authorList>
    </citation>
    <scope>NUCLEOTIDE SEQUENCE [LARGE SCALE GENOMIC DNA]</scope>
    <source>
        <strain evidence="2">CGMCC 4.3525</strain>
    </source>
</reference>